<keyword evidence="3" id="KW-1185">Reference proteome</keyword>
<accession>A0ABR2NLF6</accession>
<dbReference type="InterPro" id="IPR005123">
    <property type="entry name" value="Oxoglu/Fe-dep_dioxygenase_dom"/>
</dbReference>
<evidence type="ECO:0000313" key="3">
    <source>
        <dbReference type="Proteomes" id="UP001396334"/>
    </source>
</evidence>
<dbReference type="SUPFAM" id="SSF51197">
    <property type="entry name" value="Clavaminate synthase-like"/>
    <property type="match status" value="1"/>
</dbReference>
<dbReference type="InterPro" id="IPR044861">
    <property type="entry name" value="IPNS-like_FE2OG_OXY"/>
</dbReference>
<sequence length="189" mass="21372">MAYRVLELIADGLKIEPRDALSKLLRDENSDSCFRLNHYPPCPELEALSGRNLVGFGEHTDPQIISVLRSNNTSGLQICLKDGTWVSVPPDESSFFINVGDALQVMTNERLRSVKHRVLANTQKSRVSMIYFGGPPLNENIVPLTSLMGKQEESLYKEFTWSEYKTSAYKSRLADYRLGLFEKIPSTNQ</sequence>
<feature type="domain" description="Fe2OG dioxygenase" evidence="1">
    <location>
        <begin position="29"/>
        <end position="135"/>
    </location>
</feature>
<gene>
    <name evidence="2" type="ORF">V6N11_047572</name>
</gene>
<dbReference type="PROSITE" id="PS51471">
    <property type="entry name" value="FE2OG_OXY"/>
    <property type="match status" value="1"/>
</dbReference>
<dbReference type="EMBL" id="JBBPBN010000126">
    <property type="protein sequence ID" value="KAK8976802.1"/>
    <property type="molecule type" value="Genomic_DNA"/>
</dbReference>
<reference evidence="2 3" key="1">
    <citation type="journal article" date="2024" name="G3 (Bethesda)">
        <title>Genome assembly of Hibiscus sabdariffa L. provides insights into metabolisms of medicinal natural products.</title>
        <authorList>
            <person name="Kim T."/>
        </authorList>
    </citation>
    <scope>NUCLEOTIDE SEQUENCE [LARGE SCALE GENOMIC DNA]</scope>
    <source>
        <strain evidence="2">TK-2024</strain>
        <tissue evidence="2">Old leaves</tissue>
    </source>
</reference>
<evidence type="ECO:0000313" key="2">
    <source>
        <dbReference type="EMBL" id="KAK8976802.1"/>
    </source>
</evidence>
<dbReference type="Pfam" id="PF03171">
    <property type="entry name" value="2OG-FeII_Oxy"/>
    <property type="match status" value="1"/>
</dbReference>
<proteinExistence type="predicted"/>
<organism evidence="2 3">
    <name type="scientific">Hibiscus sabdariffa</name>
    <name type="common">roselle</name>
    <dbReference type="NCBI Taxonomy" id="183260"/>
    <lineage>
        <taxon>Eukaryota</taxon>
        <taxon>Viridiplantae</taxon>
        <taxon>Streptophyta</taxon>
        <taxon>Embryophyta</taxon>
        <taxon>Tracheophyta</taxon>
        <taxon>Spermatophyta</taxon>
        <taxon>Magnoliopsida</taxon>
        <taxon>eudicotyledons</taxon>
        <taxon>Gunneridae</taxon>
        <taxon>Pentapetalae</taxon>
        <taxon>rosids</taxon>
        <taxon>malvids</taxon>
        <taxon>Malvales</taxon>
        <taxon>Malvaceae</taxon>
        <taxon>Malvoideae</taxon>
        <taxon>Hibiscus</taxon>
    </lineage>
</organism>
<dbReference type="InterPro" id="IPR050231">
    <property type="entry name" value="Iron_ascorbate_oxido_reductase"/>
</dbReference>
<protein>
    <recommendedName>
        <fullName evidence="1">Fe2OG dioxygenase domain-containing protein</fullName>
    </recommendedName>
</protein>
<evidence type="ECO:0000259" key="1">
    <source>
        <dbReference type="PROSITE" id="PS51471"/>
    </source>
</evidence>
<comment type="caution">
    <text evidence="2">The sequence shown here is derived from an EMBL/GenBank/DDBJ whole genome shotgun (WGS) entry which is preliminary data.</text>
</comment>
<dbReference type="Proteomes" id="UP001396334">
    <property type="component" value="Unassembled WGS sequence"/>
</dbReference>
<dbReference type="Gene3D" id="2.60.120.330">
    <property type="entry name" value="B-lactam Antibiotic, Isopenicillin N Synthase, Chain"/>
    <property type="match status" value="1"/>
</dbReference>
<dbReference type="InterPro" id="IPR027443">
    <property type="entry name" value="IPNS-like_sf"/>
</dbReference>
<dbReference type="PANTHER" id="PTHR47990">
    <property type="entry name" value="2-OXOGLUTARATE (2OG) AND FE(II)-DEPENDENT OXYGENASE SUPERFAMILY PROTEIN-RELATED"/>
    <property type="match status" value="1"/>
</dbReference>
<name>A0ABR2NLF6_9ROSI</name>